<dbReference type="SUPFAM" id="SSF56784">
    <property type="entry name" value="HAD-like"/>
    <property type="match status" value="1"/>
</dbReference>
<reference evidence="1" key="1">
    <citation type="submission" date="2020-08" db="EMBL/GenBank/DDBJ databases">
        <title>Genome public.</title>
        <authorList>
            <person name="Liu C."/>
            <person name="Sun Q."/>
        </authorList>
    </citation>
    <scope>NUCLEOTIDE SEQUENCE</scope>
    <source>
        <strain evidence="1">NSJ-52</strain>
    </source>
</reference>
<dbReference type="InterPro" id="IPR006379">
    <property type="entry name" value="HAD-SF_hydro_IIB"/>
</dbReference>
<dbReference type="AlphaFoldDB" id="A0A8J6MDV9"/>
<dbReference type="RefSeq" id="WP_186919830.1">
    <property type="nucleotide sequence ID" value="NZ_JACOPQ010000011.1"/>
</dbReference>
<name>A0A8J6MDV9_9FIRM</name>
<organism evidence="1 2">
    <name type="scientific">Lawsonibacter faecis</name>
    <dbReference type="NCBI Taxonomy" id="2763052"/>
    <lineage>
        <taxon>Bacteria</taxon>
        <taxon>Bacillati</taxon>
        <taxon>Bacillota</taxon>
        <taxon>Clostridia</taxon>
        <taxon>Eubacteriales</taxon>
        <taxon>Oscillospiraceae</taxon>
        <taxon>Lawsonibacter</taxon>
    </lineage>
</organism>
<proteinExistence type="predicted"/>
<dbReference type="GO" id="GO:0000287">
    <property type="term" value="F:magnesium ion binding"/>
    <property type="evidence" value="ECO:0007669"/>
    <property type="project" value="TreeGrafter"/>
</dbReference>
<dbReference type="Gene3D" id="3.40.50.1000">
    <property type="entry name" value="HAD superfamily/HAD-like"/>
    <property type="match status" value="1"/>
</dbReference>
<dbReference type="Pfam" id="PF08282">
    <property type="entry name" value="Hydrolase_3"/>
    <property type="match status" value="1"/>
</dbReference>
<dbReference type="Proteomes" id="UP000607645">
    <property type="component" value="Unassembled WGS sequence"/>
</dbReference>
<comment type="caution">
    <text evidence="1">The sequence shown here is derived from an EMBL/GenBank/DDBJ whole genome shotgun (WGS) entry which is preliminary data.</text>
</comment>
<protein>
    <submittedName>
        <fullName evidence="1">HAD family phosphatase</fullName>
    </submittedName>
</protein>
<dbReference type="PANTHER" id="PTHR10000:SF8">
    <property type="entry name" value="HAD SUPERFAMILY HYDROLASE-LIKE, TYPE 3"/>
    <property type="match status" value="1"/>
</dbReference>
<dbReference type="PANTHER" id="PTHR10000">
    <property type="entry name" value="PHOSPHOSERINE PHOSPHATASE"/>
    <property type="match status" value="1"/>
</dbReference>
<keyword evidence="2" id="KW-1185">Reference proteome</keyword>
<accession>A0A8J6MDV9</accession>
<evidence type="ECO:0000313" key="2">
    <source>
        <dbReference type="Proteomes" id="UP000607645"/>
    </source>
</evidence>
<dbReference type="InterPro" id="IPR023214">
    <property type="entry name" value="HAD_sf"/>
</dbReference>
<dbReference type="GO" id="GO:0016791">
    <property type="term" value="F:phosphatase activity"/>
    <property type="evidence" value="ECO:0007669"/>
    <property type="project" value="TreeGrafter"/>
</dbReference>
<sequence length="286" mass="31536">MTPEEKLSRIRLVVCDMDRTILRTDKRISRRTVRAVHAARECGVEVTLCSARVFSMMEYYTHALDIRAPAVSCNGAAIVEPGTRRVLYENPVPEADALEILRFCRENGIDHGALGLNHWWFCEGSMRAEGFTLYNEVAGENRYPPMPLELFDAEFRCIRGESIHKIPICERTPGDCARVAGLAASRPGLIAFAPEPGYLDVVTAGNDKGAGVTRLARLLDIPLEQVCVMGDFDNDLPMFAVAGLSVAMENGTQRVKSAADLCTGTNDGDGVAEFLEQNISRKIWSR</sequence>
<dbReference type="CDD" id="cd07516">
    <property type="entry name" value="HAD_Pase"/>
    <property type="match status" value="1"/>
</dbReference>
<dbReference type="InterPro" id="IPR036412">
    <property type="entry name" value="HAD-like_sf"/>
</dbReference>
<evidence type="ECO:0000313" key="1">
    <source>
        <dbReference type="EMBL" id="MBC5738036.1"/>
    </source>
</evidence>
<dbReference type="Gene3D" id="3.30.1240.10">
    <property type="match status" value="1"/>
</dbReference>
<dbReference type="EMBL" id="JACOPQ010000011">
    <property type="protein sequence ID" value="MBC5738036.1"/>
    <property type="molecule type" value="Genomic_DNA"/>
</dbReference>
<gene>
    <name evidence="1" type="ORF">H8S62_13570</name>
</gene>
<dbReference type="GO" id="GO:0005829">
    <property type="term" value="C:cytosol"/>
    <property type="evidence" value="ECO:0007669"/>
    <property type="project" value="TreeGrafter"/>
</dbReference>
<dbReference type="NCBIfam" id="TIGR01484">
    <property type="entry name" value="HAD-SF-IIB"/>
    <property type="match status" value="1"/>
</dbReference>